<dbReference type="EMBL" id="AP028127">
    <property type="protein sequence ID" value="BEH91740.1"/>
    <property type="molecule type" value="Genomic_DNA"/>
</dbReference>
<dbReference type="Proteomes" id="UP001432099">
    <property type="component" value="Chromosome"/>
</dbReference>
<evidence type="ECO:0000256" key="1">
    <source>
        <dbReference type="SAM" id="Phobius"/>
    </source>
</evidence>
<gene>
    <name evidence="2" type="ORF">T23_18420</name>
</gene>
<keyword evidence="1" id="KW-1133">Transmembrane helix</keyword>
<feature type="transmembrane region" description="Helical" evidence="1">
    <location>
        <begin position="38"/>
        <end position="57"/>
    </location>
</feature>
<reference evidence="2" key="1">
    <citation type="journal article" date="2024" name="Int. J. Syst. Evol. Microbiol.">
        <title>Turicibacter faecis sp. nov., isolated from faeces of heart failure mouse model.</title>
        <authorList>
            <person name="Imamura Y."/>
            <person name="Motooka D."/>
            <person name="Nakajima Y."/>
            <person name="Ito S."/>
            <person name="Kitakaze M."/>
            <person name="Iida T."/>
            <person name="Nakamura S."/>
        </authorList>
    </citation>
    <scope>NUCLEOTIDE SEQUENCE</scope>
    <source>
        <strain evidence="2">TC023</strain>
    </source>
</reference>
<sequence length="71" mass="8671">MNFQAYFMIIWYILMLPIVFKLILSLRLESLFKRGSDRYTIVLLYLIITVSLSKLFLDYFTDIFYLLKQIF</sequence>
<evidence type="ECO:0000313" key="3">
    <source>
        <dbReference type="Proteomes" id="UP001432099"/>
    </source>
</evidence>
<keyword evidence="3" id="KW-1185">Reference proteome</keyword>
<accession>A0ABN6ZIV5</accession>
<protein>
    <recommendedName>
        <fullName evidence="4">DUF1146 domain-containing protein</fullName>
    </recommendedName>
</protein>
<feature type="transmembrane region" description="Helical" evidence="1">
    <location>
        <begin position="6"/>
        <end position="26"/>
    </location>
</feature>
<name>A0ABN6ZIV5_9FIRM</name>
<organism evidence="2 3">
    <name type="scientific">Turicibacter faecis</name>
    <dbReference type="NCBI Taxonomy" id="2963365"/>
    <lineage>
        <taxon>Bacteria</taxon>
        <taxon>Bacillati</taxon>
        <taxon>Bacillota</taxon>
        <taxon>Erysipelotrichia</taxon>
        <taxon>Erysipelotrichales</taxon>
        <taxon>Turicibacteraceae</taxon>
        <taxon>Turicibacter</taxon>
    </lineage>
</organism>
<keyword evidence="1" id="KW-0472">Membrane</keyword>
<evidence type="ECO:0008006" key="4">
    <source>
        <dbReference type="Google" id="ProtNLM"/>
    </source>
</evidence>
<keyword evidence="1" id="KW-0812">Transmembrane</keyword>
<evidence type="ECO:0000313" key="2">
    <source>
        <dbReference type="EMBL" id="BEH91740.1"/>
    </source>
</evidence>
<proteinExistence type="predicted"/>